<name>A0AAF0DKJ1_9EURO</name>
<proteinExistence type="predicted"/>
<keyword evidence="3" id="KW-1185">Reference proteome</keyword>
<feature type="region of interest" description="Disordered" evidence="1">
    <location>
        <begin position="59"/>
        <end position="89"/>
    </location>
</feature>
<sequence length="233" mass="25288">MGDMRYMTVNGEVPFGGMPPYFIAAMGQQHGLPPPFMAAPPGAPLQFFPVFPRPDLGAIPGWQPWQEPPGVIPPPPPPAADPPKAAPPCPPGANIPTTDNPLVLPSGQGYIFPQAHTTLHVLESNFPPWERPGHPFHWRAFRVPTTLTLKELIEQLCPDKGPKGEKVTSRGITECLELGDGAWLKASEFWIGDKGDNDAMKEKVKQSLAKVGWDEGRGTKARPVWLAVAVVYG</sequence>
<gene>
    <name evidence="2" type="ORF">PRK78_005968</name>
</gene>
<accession>A0AAF0DKJ1</accession>
<protein>
    <submittedName>
        <fullName evidence="2">Uncharacterized protein</fullName>
    </submittedName>
</protein>
<feature type="compositionally biased region" description="Pro residues" evidence="1">
    <location>
        <begin position="66"/>
        <end position="89"/>
    </location>
</feature>
<evidence type="ECO:0000313" key="2">
    <source>
        <dbReference type="EMBL" id="WEW60481.1"/>
    </source>
</evidence>
<evidence type="ECO:0000313" key="3">
    <source>
        <dbReference type="Proteomes" id="UP001219355"/>
    </source>
</evidence>
<dbReference type="EMBL" id="CP120630">
    <property type="protein sequence ID" value="WEW60481.1"/>
    <property type="molecule type" value="Genomic_DNA"/>
</dbReference>
<dbReference type="AlphaFoldDB" id="A0AAF0DKJ1"/>
<dbReference type="Proteomes" id="UP001219355">
    <property type="component" value="Chromosome 4"/>
</dbReference>
<evidence type="ECO:0000256" key="1">
    <source>
        <dbReference type="SAM" id="MobiDB-lite"/>
    </source>
</evidence>
<reference evidence="2" key="1">
    <citation type="submission" date="2023-03" db="EMBL/GenBank/DDBJ databases">
        <title>Emydomyces testavorans Genome Sequence.</title>
        <authorList>
            <person name="Hoyer L."/>
        </authorList>
    </citation>
    <scope>NUCLEOTIDE SEQUENCE</scope>
    <source>
        <strain evidence="2">16-2883</strain>
    </source>
</reference>
<organism evidence="2 3">
    <name type="scientific">Emydomyces testavorans</name>
    <dbReference type="NCBI Taxonomy" id="2070801"/>
    <lineage>
        <taxon>Eukaryota</taxon>
        <taxon>Fungi</taxon>
        <taxon>Dikarya</taxon>
        <taxon>Ascomycota</taxon>
        <taxon>Pezizomycotina</taxon>
        <taxon>Eurotiomycetes</taxon>
        <taxon>Eurotiomycetidae</taxon>
        <taxon>Onygenales</taxon>
        <taxon>Nannizziopsiaceae</taxon>
        <taxon>Emydomyces</taxon>
    </lineage>
</organism>